<accession>A0A098LFA7</accession>
<dbReference type="AlphaFoldDB" id="A0A098LFA7"/>
<dbReference type="STRING" id="153721.MYP_2396"/>
<protein>
    <recommendedName>
        <fullName evidence="4">Outer membrane protein beta-barrel domain-containing protein</fullName>
    </recommendedName>
</protein>
<evidence type="ECO:0008006" key="4">
    <source>
        <dbReference type="Google" id="ProtNLM"/>
    </source>
</evidence>
<evidence type="ECO:0000256" key="1">
    <source>
        <dbReference type="SAM" id="SignalP"/>
    </source>
</evidence>
<keyword evidence="1" id="KW-0732">Signal</keyword>
<sequence>MTTFSGSISFRNFFIITLLIFSINATAQTDSSQSASTRTLNWTAGFKLHNPGGITIKKYFGNKAIEFVAGRNGSYKNYDYYYRSNKRRLRNKGYIFDGYDHTERPWILQLHYLVHHNISLLPRLRWYYGAGIQSRYSNYYCNYHYSENNAVIYDKEYIETFSMGADAVLGIEYTLKNFPLMVFAENTIYTEVFNSPMFIKGDISTGIRYTF</sequence>
<keyword evidence="3" id="KW-1185">Reference proteome</keyword>
<name>A0A098LFA7_9BACT</name>
<proteinExistence type="predicted"/>
<dbReference type="OrthoDB" id="9790491at2"/>
<organism evidence="2 3">
    <name type="scientific">Sporocytophaga myxococcoides</name>
    <dbReference type="NCBI Taxonomy" id="153721"/>
    <lineage>
        <taxon>Bacteria</taxon>
        <taxon>Pseudomonadati</taxon>
        <taxon>Bacteroidota</taxon>
        <taxon>Cytophagia</taxon>
        <taxon>Cytophagales</taxon>
        <taxon>Cytophagaceae</taxon>
        <taxon>Sporocytophaga</taxon>
    </lineage>
</organism>
<evidence type="ECO:0000313" key="2">
    <source>
        <dbReference type="EMBL" id="GAL85167.1"/>
    </source>
</evidence>
<gene>
    <name evidence="2" type="ORF">MYP_2396</name>
</gene>
<dbReference type="EMBL" id="BBLT01000004">
    <property type="protein sequence ID" value="GAL85167.1"/>
    <property type="molecule type" value="Genomic_DNA"/>
</dbReference>
<evidence type="ECO:0000313" key="3">
    <source>
        <dbReference type="Proteomes" id="UP000030185"/>
    </source>
</evidence>
<reference evidence="2 3" key="1">
    <citation type="submission" date="2014-09" db="EMBL/GenBank/DDBJ databases">
        <title>Sporocytophaga myxococcoides PG-01 genome sequencing.</title>
        <authorList>
            <person name="Liu L."/>
            <person name="Gao P.J."/>
            <person name="Chen G.J."/>
            <person name="Wang L.S."/>
        </authorList>
    </citation>
    <scope>NUCLEOTIDE SEQUENCE [LARGE SCALE GENOMIC DNA]</scope>
    <source>
        <strain evidence="2 3">PG-01</strain>
    </source>
</reference>
<feature type="signal peptide" evidence="1">
    <location>
        <begin position="1"/>
        <end position="27"/>
    </location>
</feature>
<dbReference type="Proteomes" id="UP000030185">
    <property type="component" value="Unassembled WGS sequence"/>
</dbReference>
<comment type="caution">
    <text evidence="2">The sequence shown here is derived from an EMBL/GenBank/DDBJ whole genome shotgun (WGS) entry which is preliminary data.</text>
</comment>
<feature type="chain" id="PRO_5001937421" description="Outer membrane protein beta-barrel domain-containing protein" evidence="1">
    <location>
        <begin position="28"/>
        <end position="211"/>
    </location>
</feature>
<dbReference type="RefSeq" id="WP_045463304.1">
    <property type="nucleotide sequence ID" value="NZ_BBLT01000004.1"/>
</dbReference>